<gene>
    <name evidence="1" type="ORF">CARN6_1900</name>
</gene>
<accession>E6QMG3</accession>
<name>E6QMG3_9ZZZZ</name>
<sequence>MTVSLEAASPVWSFAAPLKITSNSYFFSLFSTTLPTAHRKVI</sequence>
<dbReference type="AlphaFoldDB" id="E6QMG3"/>
<proteinExistence type="predicted"/>
<organism evidence="1">
    <name type="scientific">mine drainage metagenome</name>
    <dbReference type="NCBI Taxonomy" id="410659"/>
    <lineage>
        <taxon>unclassified sequences</taxon>
        <taxon>metagenomes</taxon>
        <taxon>ecological metagenomes</taxon>
    </lineage>
</organism>
<reference evidence="1" key="1">
    <citation type="submission" date="2009-10" db="EMBL/GenBank/DDBJ databases">
        <title>Diversity of trophic interactions inside an arsenic-rich microbial ecosystem.</title>
        <authorList>
            <person name="Bertin P.N."/>
            <person name="Heinrich-Salmeron A."/>
            <person name="Pelletier E."/>
            <person name="Goulhen-Chollet F."/>
            <person name="Arsene-Ploetze F."/>
            <person name="Gallien S."/>
            <person name="Calteau A."/>
            <person name="Vallenet D."/>
            <person name="Casiot C."/>
            <person name="Chane-Woon-Ming B."/>
            <person name="Giloteaux L."/>
            <person name="Barakat M."/>
            <person name="Bonnefoy V."/>
            <person name="Bruneel O."/>
            <person name="Chandler M."/>
            <person name="Cleiss J."/>
            <person name="Duran R."/>
            <person name="Elbaz-Poulichet F."/>
            <person name="Fonknechten N."/>
            <person name="Lauga B."/>
            <person name="Mornico D."/>
            <person name="Ortet P."/>
            <person name="Schaeffer C."/>
            <person name="Siguier P."/>
            <person name="Alexander Thil Smith A."/>
            <person name="Van Dorsselaer A."/>
            <person name="Weissenbach J."/>
            <person name="Medigue C."/>
            <person name="Le Paslier D."/>
        </authorList>
    </citation>
    <scope>NUCLEOTIDE SEQUENCE</scope>
</reference>
<dbReference type="EMBL" id="CABQ01000219">
    <property type="protein sequence ID" value="CBI08434.1"/>
    <property type="molecule type" value="Genomic_DNA"/>
</dbReference>
<evidence type="ECO:0000313" key="1">
    <source>
        <dbReference type="EMBL" id="CBI08434.1"/>
    </source>
</evidence>
<protein>
    <submittedName>
        <fullName evidence="1">Uncharacterized protein</fullName>
    </submittedName>
</protein>
<comment type="caution">
    <text evidence="1">The sequence shown here is derived from an EMBL/GenBank/DDBJ whole genome shotgun (WGS) entry which is preliminary data.</text>
</comment>